<proteinExistence type="predicted"/>
<evidence type="ECO:0000313" key="2">
    <source>
        <dbReference type="EMBL" id="SHG22344.1"/>
    </source>
</evidence>
<reference evidence="2 3" key="1">
    <citation type="submission" date="2016-11" db="EMBL/GenBank/DDBJ databases">
        <authorList>
            <person name="Jaros S."/>
            <person name="Januszkiewicz K."/>
            <person name="Wedrychowicz H."/>
        </authorList>
    </citation>
    <scope>NUCLEOTIDE SEQUENCE [LARGE SCALE GENOMIC DNA]</scope>
    <source>
        <strain evidence="2 3">DSM 19436</strain>
    </source>
</reference>
<evidence type="ECO:0000313" key="3">
    <source>
        <dbReference type="Proteomes" id="UP000184485"/>
    </source>
</evidence>
<dbReference type="AlphaFoldDB" id="A0A1M5I201"/>
<dbReference type="EMBL" id="FQUP01000004">
    <property type="protein sequence ID" value="SHG22344.1"/>
    <property type="molecule type" value="Genomic_DNA"/>
</dbReference>
<dbReference type="Proteomes" id="UP000184485">
    <property type="component" value="Unassembled WGS sequence"/>
</dbReference>
<accession>A0A1M5I201</accession>
<dbReference type="GO" id="GO:0016706">
    <property type="term" value="F:2-oxoglutarate-dependent dioxygenase activity"/>
    <property type="evidence" value="ECO:0007669"/>
    <property type="project" value="UniProtKB-ARBA"/>
</dbReference>
<dbReference type="InterPro" id="IPR008775">
    <property type="entry name" value="Phytyl_CoA_dOase-like"/>
</dbReference>
<comment type="cofactor">
    <cofactor evidence="1">
        <name>Fe(2+)</name>
        <dbReference type="ChEBI" id="CHEBI:29033"/>
    </cofactor>
</comment>
<dbReference type="STRING" id="1122133.SAMN02745157_3717"/>
<dbReference type="Gene3D" id="2.60.120.620">
    <property type="entry name" value="q2cbj1_9rhob like domain"/>
    <property type="match status" value="1"/>
</dbReference>
<keyword evidence="2" id="KW-0223">Dioxygenase</keyword>
<dbReference type="RefSeq" id="WP_073055797.1">
    <property type="nucleotide sequence ID" value="NZ_FQUP01000004.1"/>
</dbReference>
<organism evidence="2 3">
    <name type="scientific">Kaistia soli DSM 19436</name>
    <dbReference type="NCBI Taxonomy" id="1122133"/>
    <lineage>
        <taxon>Bacteria</taxon>
        <taxon>Pseudomonadati</taxon>
        <taxon>Pseudomonadota</taxon>
        <taxon>Alphaproteobacteria</taxon>
        <taxon>Hyphomicrobiales</taxon>
        <taxon>Kaistiaceae</taxon>
        <taxon>Kaistia</taxon>
    </lineage>
</organism>
<evidence type="ECO:0000256" key="1">
    <source>
        <dbReference type="ARBA" id="ARBA00001954"/>
    </source>
</evidence>
<sequence>MDVFSALDQICGPDGALSEEQKRHFDEQGYVILPNVFSPEQCRVFAEEFDRLSAIEGAEGGKEVHTEAGAPRVSNVFNKTDVFDVCLRSGSILHAAHHLLGDMKLHGANMRNPLKGQGHQNLHSDAPKASQKDWRVANALIPFDDMDRTNGATRVVPGSHLLPALTGPDAVVTMELTEAEQSLLPEDRVARHPRQIEVELRAGDVVVINGALWHGGTRNESGRNRRMLHLSFTRRELPQQLVQQDYLTPSFEKRLTPALHYLLDTHPIDAAA</sequence>
<keyword evidence="2" id="KW-0560">Oxidoreductase</keyword>
<dbReference type="SUPFAM" id="SSF51197">
    <property type="entry name" value="Clavaminate synthase-like"/>
    <property type="match status" value="1"/>
</dbReference>
<dbReference type="Pfam" id="PF05721">
    <property type="entry name" value="PhyH"/>
    <property type="match status" value="1"/>
</dbReference>
<keyword evidence="3" id="KW-1185">Reference proteome</keyword>
<dbReference type="GO" id="GO:0005506">
    <property type="term" value="F:iron ion binding"/>
    <property type="evidence" value="ECO:0007669"/>
    <property type="project" value="UniProtKB-ARBA"/>
</dbReference>
<dbReference type="PANTHER" id="PTHR20883:SF48">
    <property type="entry name" value="ECTOINE DIOXYGENASE"/>
    <property type="match status" value="1"/>
</dbReference>
<dbReference type="PANTHER" id="PTHR20883">
    <property type="entry name" value="PHYTANOYL-COA DIOXYGENASE DOMAIN CONTAINING 1"/>
    <property type="match status" value="1"/>
</dbReference>
<name>A0A1M5I201_9HYPH</name>
<gene>
    <name evidence="2" type="ORF">SAMN02745157_3717</name>
</gene>
<protein>
    <submittedName>
        <fullName evidence="2">Ectoine hydroxylase-related dioxygenase, phytanoyl-CoA dioxygenase (PhyH) family</fullName>
    </submittedName>
</protein>